<proteinExistence type="predicted"/>
<keyword evidence="1" id="KW-0812">Transmembrane</keyword>
<name>A0A378MCD9_LISGR</name>
<dbReference type="AlphaFoldDB" id="A0A378MCD9"/>
<protein>
    <submittedName>
        <fullName evidence="2">Uncharacterized protein</fullName>
    </submittedName>
</protein>
<feature type="transmembrane region" description="Helical" evidence="1">
    <location>
        <begin position="32"/>
        <end position="52"/>
    </location>
</feature>
<reference evidence="2 3" key="1">
    <citation type="submission" date="2018-06" db="EMBL/GenBank/DDBJ databases">
        <authorList>
            <consortium name="Pathogen Informatics"/>
            <person name="Doyle S."/>
        </authorList>
    </citation>
    <scope>NUCLEOTIDE SEQUENCE [LARGE SCALE GENOMIC DNA]</scope>
    <source>
        <strain evidence="3">NCTC 10815</strain>
    </source>
</reference>
<evidence type="ECO:0000313" key="2">
    <source>
        <dbReference type="EMBL" id="STY44030.1"/>
    </source>
</evidence>
<evidence type="ECO:0000256" key="1">
    <source>
        <dbReference type="SAM" id="Phobius"/>
    </source>
</evidence>
<dbReference type="RefSeq" id="WP_115345827.1">
    <property type="nucleotide sequence ID" value="NZ_UGPG01000001.1"/>
</dbReference>
<keyword evidence="1" id="KW-1133">Transmembrane helix</keyword>
<organism evidence="2 3">
    <name type="scientific">Listeria grayi</name>
    <name type="common">Listeria murrayi</name>
    <dbReference type="NCBI Taxonomy" id="1641"/>
    <lineage>
        <taxon>Bacteria</taxon>
        <taxon>Bacillati</taxon>
        <taxon>Bacillota</taxon>
        <taxon>Bacilli</taxon>
        <taxon>Bacillales</taxon>
        <taxon>Listeriaceae</taxon>
        <taxon>Listeria</taxon>
    </lineage>
</organism>
<evidence type="ECO:0000313" key="3">
    <source>
        <dbReference type="Proteomes" id="UP000254879"/>
    </source>
</evidence>
<feature type="transmembrane region" description="Helical" evidence="1">
    <location>
        <begin position="59"/>
        <end position="81"/>
    </location>
</feature>
<dbReference type="EMBL" id="UGPG01000001">
    <property type="protein sequence ID" value="STY44030.1"/>
    <property type="molecule type" value="Genomic_DNA"/>
</dbReference>
<sequence>MILLIGVCVCIMIGGLLALSFRKNPTHLRNGLLFNLTAMVALLTLLVFILQFENFRPIYILLVGVAILAVFLLLFGIYLLIIF</sequence>
<keyword evidence="1" id="KW-0472">Membrane</keyword>
<accession>A0A378MCD9</accession>
<dbReference type="Proteomes" id="UP000254879">
    <property type="component" value="Unassembled WGS sequence"/>
</dbReference>
<gene>
    <name evidence="2" type="ORF">NCTC10815_01340</name>
</gene>